<comment type="caution">
    <text evidence="1">The sequence shown here is derived from an EMBL/GenBank/DDBJ whole genome shotgun (WGS) entry which is preliminary data.</text>
</comment>
<protein>
    <submittedName>
        <fullName evidence="1">Uncharacterized protein</fullName>
    </submittedName>
</protein>
<accession>A0A2S6AMC8</accession>
<name>A0A2S6AMC8_9NOCA</name>
<organism evidence="1 2">
    <name type="scientific">Nocardia nova</name>
    <dbReference type="NCBI Taxonomy" id="37330"/>
    <lineage>
        <taxon>Bacteria</taxon>
        <taxon>Bacillati</taxon>
        <taxon>Actinomycetota</taxon>
        <taxon>Actinomycetes</taxon>
        <taxon>Mycobacteriales</taxon>
        <taxon>Nocardiaceae</taxon>
        <taxon>Nocardia</taxon>
    </lineage>
</organism>
<reference evidence="1 2" key="1">
    <citation type="submission" date="2018-02" db="EMBL/GenBank/DDBJ databases">
        <title>8 Nocardia nova and 1 Nocardia cyriacigeorgica strain used for evolution to TMP-SMX.</title>
        <authorList>
            <person name="Mehta H."/>
            <person name="Weng J."/>
            <person name="Shamoo Y."/>
        </authorList>
    </citation>
    <scope>NUCLEOTIDE SEQUENCE [LARGE SCALE GENOMIC DNA]</scope>
    <source>
        <strain evidence="1 2">MDA3139</strain>
    </source>
</reference>
<evidence type="ECO:0000313" key="2">
    <source>
        <dbReference type="Proteomes" id="UP000239874"/>
    </source>
</evidence>
<dbReference type="AlphaFoldDB" id="A0A2S6AMC8"/>
<dbReference type="Proteomes" id="UP000239874">
    <property type="component" value="Unassembled WGS sequence"/>
</dbReference>
<gene>
    <name evidence="1" type="ORF">C5E45_20090</name>
</gene>
<sequence>MNQFEGTPFGRVVEIGGLRGDSSGGDHRQMHGDHVLGVDDRQLPGDRGADVFTVRDVAFIAETARRR</sequence>
<dbReference type="EMBL" id="PSZC01000014">
    <property type="protein sequence ID" value="PPJ36356.1"/>
    <property type="molecule type" value="Genomic_DNA"/>
</dbReference>
<evidence type="ECO:0000313" key="1">
    <source>
        <dbReference type="EMBL" id="PPJ36356.1"/>
    </source>
</evidence>
<proteinExistence type="predicted"/>